<evidence type="ECO:0000313" key="4">
    <source>
        <dbReference type="EMBL" id="KAL3789913.1"/>
    </source>
</evidence>
<feature type="region of interest" description="Disordered" evidence="2">
    <location>
        <begin position="400"/>
        <end position="421"/>
    </location>
</feature>
<keyword evidence="5" id="KW-1185">Reference proteome</keyword>
<dbReference type="InterPro" id="IPR003750">
    <property type="entry name" value="Put_MeTrfase-C9orf114-like"/>
</dbReference>
<feature type="compositionally biased region" description="Basic residues" evidence="2">
    <location>
        <begin position="160"/>
        <end position="173"/>
    </location>
</feature>
<reference evidence="4 5" key="1">
    <citation type="journal article" date="2020" name="G3 (Bethesda)">
        <title>Improved Reference Genome for Cyclotella cryptica CCMP332, a Model for Cell Wall Morphogenesis, Salinity Adaptation, and Lipid Production in Diatoms (Bacillariophyta).</title>
        <authorList>
            <person name="Roberts W.R."/>
            <person name="Downey K.M."/>
            <person name="Ruck E.C."/>
            <person name="Traller J.C."/>
            <person name="Alverson A.J."/>
        </authorList>
    </citation>
    <scope>NUCLEOTIDE SEQUENCE [LARGE SCALE GENOMIC DNA]</scope>
    <source>
        <strain evidence="4 5">CCMP332</strain>
    </source>
</reference>
<feature type="region of interest" description="Disordered" evidence="2">
    <location>
        <begin position="602"/>
        <end position="621"/>
    </location>
</feature>
<accession>A0ABD3PPG1</accession>
<dbReference type="SUPFAM" id="SSF50249">
    <property type="entry name" value="Nucleic acid-binding proteins"/>
    <property type="match status" value="1"/>
</dbReference>
<dbReference type="EMBL" id="JABMIG020000135">
    <property type="protein sequence ID" value="KAL3789913.1"/>
    <property type="molecule type" value="Genomic_DNA"/>
</dbReference>
<sequence>MSGGGCVVPCHFLIVRWLPQLWLFLPAFAASSRMRFRDYDRLRHFWIGGGQSGPHLALTPMENDWHVKSRRYLPGGTIAADRRIRIVPVNRSINSDQPIHQNHRHHPIPSHHITSQQPPSTLLHCIRPLSVRQFLYNFAPIDKSSMMKRRRQEDGGNASSHRRHKNTHRSHPKSQHDNSGTHRFGRVMHQPPKLKLQPRSASAVYPTVSIAIPGSVVSNAQTRELQTQLAGQIARAAAVYRIDEIVVFDDGLGSTLKTVSNYRRGPNLPRKRELDDPKRPLENEETSPDKPEPRSVHEQPSTDPHAFLARILQYCECPQYLRRKFFPMHPDLQFAGLLPPLDAPHHLRRNDVSAYREGVVLERRDGEDGADGSLVDCGIPNRLVQVDRVIPPGIRCTVKIDPKSYPPPHSSKKGIMKGNVVSPTSPRDEAGIYWGYTTRLASSIGAIFDECPYEGGYDVKVGTSERGDVSIDDAGFCLRKKQPSGETKHHESDNDDSNDSRFDHLLIVFGGVAGIEESVDADESMTLSGEDSKKMFDVWLNICPYQGSRTIRTEEAVLITLSRLSPFIAKNASSIASPSKMEVKSNKKERKITITEDVVFSDAAVSDESSEEEEEDEEEEE</sequence>
<dbReference type="PANTHER" id="PTHR12150">
    <property type="entry name" value="CLASS IV SAM-BINDING METHYLTRANSFERASE-RELATED"/>
    <property type="match status" value="1"/>
</dbReference>
<feature type="compositionally biased region" description="Acidic residues" evidence="2">
    <location>
        <begin position="608"/>
        <end position="621"/>
    </location>
</feature>
<keyword evidence="3" id="KW-0732">Signal</keyword>
<dbReference type="CDD" id="cd18086">
    <property type="entry name" value="HsC9orf114-like"/>
    <property type="match status" value="1"/>
</dbReference>
<dbReference type="InterPro" id="IPR029026">
    <property type="entry name" value="tRNA_m1G_MTases_N"/>
</dbReference>
<feature type="compositionally biased region" description="Basic and acidic residues" evidence="2">
    <location>
        <begin position="486"/>
        <end position="499"/>
    </location>
</feature>
<organism evidence="4 5">
    <name type="scientific">Cyclotella cryptica</name>
    <dbReference type="NCBI Taxonomy" id="29204"/>
    <lineage>
        <taxon>Eukaryota</taxon>
        <taxon>Sar</taxon>
        <taxon>Stramenopiles</taxon>
        <taxon>Ochrophyta</taxon>
        <taxon>Bacillariophyta</taxon>
        <taxon>Coscinodiscophyceae</taxon>
        <taxon>Thalassiosirophycidae</taxon>
        <taxon>Stephanodiscales</taxon>
        <taxon>Stephanodiscaceae</taxon>
        <taxon>Cyclotella</taxon>
    </lineage>
</organism>
<feature type="region of interest" description="Disordered" evidence="2">
    <location>
        <begin position="256"/>
        <end position="302"/>
    </location>
</feature>
<dbReference type="InterPro" id="IPR012340">
    <property type="entry name" value="NA-bd_OB-fold"/>
</dbReference>
<dbReference type="Gene3D" id="3.40.1280.10">
    <property type="match status" value="2"/>
</dbReference>
<comment type="caution">
    <text evidence="4">The sequence shown here is derived from an EMBL/GenBank/DDBJ whole genome shotgun (WGS) entry which is preliminary data.</text>
</comment>
<dbReference type="AlphaFoldDB" id="A0ABD3PPG1"/>
<proteinExistence type="inferred from homology"/>
<feature type="chain" id="PRO_5044740936" description="RNA methyltransferase" evidence="3">
    <location>
        <begin position="30"/>
        <end position="621"/>
    </location>
</feature>
<evidence type="ECO:0000313" key="5">
    <source>
        <dbReference type="Proteomes" id="UP001516023"/>
    </source>
</evidence>
<name>A0ABD3PPG1_9STRA</name>
<dbReference type="Pfam" id="PF02598">
    <property type="entry name" value="Methyltrn_RNA_3"/>
    <property type="match status" value="1"/>
</dbReference>
<feature type="region of interest" description="Disordered" evidence="2">
    <location>
        <begin position="145"/>
        <end position="186"/>
    </location>
</feature>
<gene>
    <name evidence="4" type="ORF">HJC23_010598</name>
</gene>
<dbReference type="SUPFAM" id="SSF75217">
    <property type="entry name" value="alpha/beta knot"/>
    <property type="match status" value="1"/>
</dbReference>
<feature type="compositionally biased region" description="Basic and acidic residues" evidence="2">
    <location>
        <begin position="270"/>
        <end position="297"/>
    </location>
</feature>
<dbReference type="InterPro" id="IPR029028">
    <property type="entry name" value="Alpha/beta_knot_MTases"/>
</dbReference>
<protein>
    <recommendedName>
        <fullName evidence="6">RNA methyltransferase</fullName>
    </recommendedName>
</protein>
<comment type="similarity">
    <text evidence="1">Belongs to the class IV-like SAM-binding methyltransferase superfamily.</text>
</comment>
<dbReference type="Proteomes" id="UP001516023">
    <property type="component" value="Unassembled WGS sequence"/>
</dbReference>
<feature type="region of interest" description="Disordered" evidence="2">
    <location>
        <begin position="480"/>
        <end position="499"/>
    </location>
</feature>
<dbReference type="PANTHER" id="PTHR12150:SF13">
    <property type="entry name" value="METHYLTRANSFERASE C9ORF114-RELATED"/>
    <property type="match status" value="1"/>
</dbReference>
<evidence type="ECO:0000256" key="1">
    <source>
        <dbReference type="ARBA" id="ARBA00009841"/>
    </source>
</evidence>
<evidence type="ECO:0000256" key="2">
    <source>
        <dbReference type="SAM" id="MobiDB-lite"/>
    </source>
</evidence>
<evidence type="ECO:0008006" key="6">
    <source>
        <dbReference type="Google" id="ProtNLM"/>
    </source>
</evidence>
<feature type="signal peptide" evidence="3">
    <location>
        <begin position="1"/>
        <end position="29"/>
    </location>
</feature>
<evidence type="ECO:0000256" key="3">
    <source>
        <dbReference type="SAM" id="SignalP"/>
    </source>
</evidence>